<feature type="compositionally biased region" description="Basic and acidic residues" evidence="1">
    <location>
        <begin position="63"/>
        <end position="73"/>
    </location>
</feature>
<evidence type="ECO:0000313" key="3">
    <source>
        <dbReference type="EMBL" id="OKA03777.1"/>
    </source>
</evidence>
<dbReference type="EMBL" id="LQCI01000029">
    <property type="protein sequence ID" value="KZB82849.1"/>
    <property type="molecule type" value="Genomic_DNA"/>
</dbReference>
<evidence type="ECO:0000313" key="4">
    <source>
        <dbReference type="Proteomes" id="UP000076321"/>
    </source>
</evidence>
<dbReference type="Proteomes" id="UP000186883">
    <property type="component" value="Unassembled WGS sequence"/>
</dbReference>
<organism evidence="2 4">
    <name type="scientific">Amycolatopsis regifaucium</name>
    <dbReference type="NCBI Taxonomy" id="546365"/>
    <lineage>
        <taxon>Bacteria</taxon>
        <taxon>Bacillati</taxon>
        <taxon>Actinomycetota</taxon>
        <taxon>Actinomycetes</taxon>
        <taxon>Pseudonocardiales</taxon>
        <taxon>Pseudonocardiaceae</taxon>
        <taxon>Amycolatopsis</taxon>
    </lineage>
</organism>
<dbReference type="AlphaFoldDB" id="A0A154MH52"/>
<protein>
    <submittedName>
        <fullName evidence="2">Uncharacterized protein</fullName>
    </submittedName>
</protein>
<dbReference type="EMBL" id="LOBU02000028">
    <property type="protein sequence ID" value="OKA03777.1"/>
    <property type="molecule type" value="Genomic_DNA"/>
</dbReference>
<dbReference type="Proteomes" id="UP000076321">
    <property type="component" value="Unassembled WGS sequence"/>
</dbReference>
<accession>A0A154MH52</accession>
<proteinExistence type="predicted"/>
<sequence>MLLLDLDMDEDRAPVDRTQRQARLAEDRATQTKLNDADPRKNRWRHDDQSHAVLVHGGFHDLPLDSGVDHRPDTTGTGQRVAGLAEPFRCPIVL</sequence>
<evidence type="ECO:0000313" key="5">
    <source>
        <dbReference type="Proteomes" id="UP000186883"/>
    </source>
</evidence>
<reference evidence="3 5" key="2">
    <citation type="submission" date="2016-11" db="EMBL/GenBank/DDBJ databases">
        <title>Genome sequencing of Amycolatopsis regifaucium.</title>
        <authorList>
            <person name="Mayilraj S."/>
            <person name="Kaur N."/>
        </authorList>
    </citation>
    <scope>NUCLEOTIDE SEQUENCE [LARGE SCALE GENOMIC DNA]</scope>
    <source>
        <strain evidence="3 5">GY080</strain>
    </source>
</reference>
<feature type="compositionally biased region" description="Acidic residues" evidence="1">
    <location>
        <begin position="1"/>
        <end position="10"/>
    </location>
</feature>
<reference evidence="2 4" key="1">
    <citation type="submission" date="2015-12" db="EMBL/GenBank/DDBJ databases">
        <title>Amycolatopsis regifaucium genome sequencing and assembly.</title>
        <authorList>
            <person name="Mayilraj S."/>
        </authorList>
    </citation>
    <scope>NUCLEOTIDE SEQUENCE [LARGE SCALE GENOMIC DNA]</scope>
    <source>
        <strain evidence="2 4">GY080</strain>
    </source>
</reference>
<feature type="compositionally biased region" description="Basic and acidic residues" evidence="1">
    <location>
        <begin position="11"/>
        <end position="43"/>
    </location>
</feature>
<name>A0A154MH52_9PSEU</name>
<evidence type="ECO:0000313" key="2">
    <source>
        <dbReference type="EMBL" id="KZB82849.1"/>
    </source>
</evidence>
<keyword evidence="5" id="KW-1185">Reference proteome</keyword>
<feature type="region of interest" description="Disordered" evidence="1">
    <location>
        <begin position="63"/>
        <end position="82"/>
    </location>
</feature>
<gene>
    <name evidence="3" type="ORF">ATP06_0234645</name>
    <name evidence="2" type="ORF">AVL48_37460</name>
</gene>
<comment type="caution">
    <text evidence="2">The sequence shown here is derived from an EMBL/GenBank/DDBJ whole genome shotgun (WGS) entry which is preliminary data.</text>
</comment>
<feature type="region of interest" description="Disordered" evidence="1">
    <location>
        <begin position="1"/>
        <end position="43"/>
    </location>
</feature>
<evidence type="ECO:0000256" key="1">
    <source>
        <dbReference type="SAM" id="MobiDB-lite"/>
    </source>
</evidence>